<evidence type="ECO:0000259" key="3">
    <source>
        <dbReference type="PROSITE" id="PS50157"/>
    </source>
</evidence>
<reference evidence="4 5" key="1">
    <citation type="submission" date="2021-04" db="EMBL/GenBank/DDBJ databases">
        <authorList>
            <person name="Bliznina A."/>
        </authorList>
    </citation>
    <scope>NUCLEOTIDE SEQUENCE [LARGE SCALE GENOMIC DNA]</scope>
</reference>
<dbReference type="InterPro" id="IPR036236">
    <property type="entry name" value="Znf_C2H2_sf"/>
</dbReference>
<dbReference type="InterPro" id="IPR013087">
    <property type="entry name" value="Znf_C2H2_type"/>
</dbReference>
<dbReference type="SUPFAM" id="SSF57667">
    <property type="entry name" value="beta-beta-alpha zinc fingers"/>
    <property type="match status" value="1"/>
</dbReference>
<dbReference type="Proteomes" id="UP001158576">
    <property type="component" value="Chromosome PAR"/>
</dbReference>
<evidence type="ECO:0000256" key="1">
    <source>
        <dbReference type="PROSITE-ProRule" id="PRU00042"/>
    </source>
</evidence>
<feature type="domain" description="C2H2-type" evidence="3">
    <location>
        <begin position="61"/>
        <end position="84"/>
    </location>
</feature>
<accession>A0ABN7S1A6</accession>
<name>A0ABN7S1A6_OIKDI</name>
<evidence type="ECO:0000313" key="5">
    <source>
        <dbReference type="Proteomes" id="UP001158576"/>
    </source>
</evidence>
<proteinExistence type="predicted"/>
<dbReference type="SMART" id="SM00355">
    <property type="entry name" value="ZnF_C2H2"/>
    <property type="match status" value="2"/>
</dbReference>
<keyword evidence="5" id="KW-1185">Reference proteome</keyword>
<organism evidence="4 5">
    <name type="scientific">Oikopleura dioica</name>
    <name type="common">Tunicate</name>
    <dbReference type="NCBI Taxonomy" id="34765"/>
    <lineage>
        <taxon>Eukaryota</taxon>
        <taxon>Metazoa</taxon>
        <taxon>Chordata</taxon>
        <taxon>Tunicata</taxon>
        <taxon>Appendicularia</taxon>
        <taxon>Copelata</taxon>
        <taxon>Oikopleuridae</taxon>
        <taxon>Oikopleura</taxon>
    </lineage>
</organism>
<evidence type="ECO:0000256" key="2">
    <source>
        <dbReference type="SAM" id="MobiDB-lite"/>
    </source>
</evidence>
<evidence type="ECO:0000313" key="4">
    <source>
        <dbReference type="EMBL" id="CAG5090442.1"/>
    </source>
</evidence>
<dbReference type="Gene3D" id="3.30.160.60">
    <property type="entry name" value="Classic Zinc Finger"/>
    <property type="match status" value="1"/>
</dbReference>
<dbReference type="EMBL" id="OU015568">
    <property type="protein sequence ID" value="CAG5090442.1"/>
    <property type="molecule type" value="Genomic_DNA"/>
</dbReference>
<dbReference type="PROSITE" id="PS50157">
    <property type="entry name" value="ZINC_FINGER_C2H2_2"/>
    <property type="match status" value="1"/>
</dbReference>
<keyword evidence="1" id="KW-0479">Metal-binding</keyword>
<keyword evidence="1" id="KW-0862">Zinc</keyword>
<sequence>MVTQTRARRTRLNSAPDRLEINNEEKSNEKMRKKRFIETRMSSFGNMRIVEIPEIDTSEKYFCKSCDKSFYHRSALEAHQLIHSTLDLSTSSEDSNQGSPKKCTSCKKKFSSTLRRKIHDMKYHTDAVGTKLEILAVL</sequence>
<feature type="compositionally biased region" description="Basic and acidic residues" evidence="2">
    <location>
        <begin position="17"/>
        <end position="28"/>
    </location>
</feature>
<feature type="region of interest" description="Disordered" evidence="2">
    <location>
        <begin position="1"/>
        <end position="28"/>
    </location>
</feature>
<dbReference type="PROSITE" id="PS00028">
    <property type="entry name" value="ZINC_FINGER_C2H2_1"/>
    <property type="match status" value="2"/>
</dbReference>
<protein>
    <submittedName>
        <fullName evidence="4">Oidioi.mRNA.OKI2018_I69.PAR.g12601.t1.cds</fullName>
    </submittedName>
</protein>
<gene>
    <name evidence="4" type="ORF">OKIOD_LOCUS4159</name>
</gene>
<keyword evidence="1" id="KW-0863">Zinc-finger</keyword>
<feature type="compositionally biased region" description="Basic residues" evidence="2">
    <location>
        <begin position="1"/>
        <end position="11"/>
    </location>
</feature>